<dbReference type="Proteomes" id="UP001638806">
    <property type="component" value="Unassembled WGS sequence"/>
</dbReference>
<comment type="caution">
    <text evidence="1">The sequence shown here is derived from an EMBL/GenBank/DDBJ whole genome shotgun (WGS) entry which is preliminary data.</text>
</comment>
<proteinExistence type="predicted"/>
<accession>A0ACC4E0Q3</accession>
<evidence type="ECO:0000313" key="2">
    <source>
        <dbReference type="Proteomes" id="UP001638806"/>
    </source>
</evidence>
<reference evidence="1" key="1">
    <citation type="submission" date="2024-12" db="EMBL/GenBank/DDBJ databases">
        <title>Comparative genomics and development of molecular markers within Purpureocillium lilacinum and among Purpureocillium species.</title>
        <authorList>
            <person name="Yeh Z.-Y."/>
            <person name="Ni N.-T."/>
            <person name="Lo P.-H."/>
            <person name="Mushyakhwo K."/>
            <person name="Lin C.-F."/>
            <person name="Nai Y.-S."/>
        </authorList>
    </citation>
    <scope>NUCLEOTIDE SEQUENCE</scope>
    <source>
        <strain evidence="1">NCHU-NPUST-175</strain>
    </source>
</reference>
<dbReference type="EMBL" id="JBGNUJ010000003">
    <property type="protein sequence ID" value="KAL3961190.1"/>
    <property type="molecule type" value="Genomic_DNA"/>
</dbReference>
<name>A0ACC4E0Q3_PURLI</name>
<gene>
    <name evidence="1" type="ORF">ACCO45_002713</name>
</gene>
<sequence>MTDTTPTSSAPDMRIALIGAGTIGLSLAALHLTHLPDASQLTIMDVRPDLESYVATVLPTYLPPGLRKLAAEVKLTERSREAGLQDAVVGGSREGRPAGCAALDEHLWDPRVAAERRHDGQDEAARGAPVQPATHPPSAGDCAFAPDLAGGCGEDDGLWRRIGREPILLSREITGFVAGRLAWALLREAIHLVDEDVVTVEQLDRIIQTSMGPRWAYAGPFKSFQAGGGPGGLRALLGNVGGTVQACWDDGGRVNMGGPWESKVFAQADEAYGQPDLEERDRANRMVLRAVREARSS</sequence>
<keyword evidence="2" id="KW-1185">Reference proteome</keyword>
<organism evidence="1 2">
    <name type="scientific">Purpureocillium lilacinum</name>
    <name type="common">Paecilomyces lilacinus</name>
    <dbReference type="NCBI Taxonomy" id="33203"/>
    <lineage>
        <taxon>Eukaryota</taxon>
        <taxon>Fungi</taxon>
        <taxon>Dikarya</taxon>
        <taxon>Ascomycota</taxon>
        <taxon>Pezizomycotina</taxon>
        <taxon>Sordariomycetes</taxon>
        <taxon>Hypocreomycetidae</taxon>
        <taxon>Hypocreales</taxon>
        <taxon>Ophiocordycipitaceae</taxon>
        <taxon>Purpureocillium</taxon>
    </lineage>
</organism>
<evidence type="ECO:0000313" key="1">
    <source>
        <dbReference type="EMBL" id="KAL3961190.1"/>
    </source>
</evidence>
<protein>
    <submittedName>
        <fullName evidence="1">Uncharacterized protein</fullName>
    </submittedName>
</protein>